<evidence type="ECO:0000313" key="2">
    <source>
        <dbReference type="Proteomes" id="UP001176961"/>
    </source>
</evidence>
<protein>
    <submittedName>
        <fullName evidence="1">Uncharacterized protein</fullName>
    </submittedName>
</protein>
<proteinExistence type="predicted"/>
<accession>A0AA36DMX1</accession>
<gene>
    <name evidence="1" type="ORF">CYNAS_LOCUS1482</name>
</gene>
<dbReference type="EMBL" id="CATQJL010000001">
    <property type="protein sequence ID" value="CAJ0589499.1"/>
    <property type="molecule type" value="Genomic_DNA"/>
</dbReference>
<comment type="caution">
    <text evidence="1">The sequence shown here is derived from an EMBL/GenBank/DDBJ whole genome shotgun (WGS) entry which is preliminary data.</text>
</comment>
<dbReference type="Proteomes" id="UP001176961">
    <property type="component" value="Unassembled WGS sequence"/>
</dbReference>
<evidence type="ECO:0000313" key="1">
    <source>
        <dbReference type="EMBL" id="CAJ0589499.1"/>
    </source>
</evidence>
<keyword evidence="2" id="KW-1185">Reference proteome</keyword>
<dbReference type="AlphaFoldDB" id="A0AA36DMX1"/>
<organism evidence="1 2">
    <name type="scientific">Cylicocyclus nassatus</name>
    <name type="common">Nematode worm</name>
    <dbReference type="NCBI Taxonomy" id="53992"/>
    <lineage>
        <taxon>Eukaryota</taxon>
        <taxon>Metazoa</taxon>
        <taxon>Ecdysozoa</taxon>
        <taxon>Nematoda</taxon>
        <taxon>Chromadorea</taxon>
        <taxon>Rhabditida</taxon>
        <taxon>Rhabditina</taxon>
        <taxon>Rhabditomorpha</taxon>
        <taxon>Strongyloidea</taxon>
        <taxon>Strongylidae</taxon>
        <taxon>Cylicocyclus</taxon>
    </lineage>
</organism>
<sequence length="83" mass="9549">MGIINLTSKSSEVWRYKQINVLDENMRLEHGEEQRATCDNLSNILMLVALHVEEDHQSTVLLQICRSNFLISRIIAHTVLSTK</sequence>
<reference evidence="1" key="1">
    <citation type="submission" date="2023-07" db="EMBL/GenBank/DDBJ databases">
        <authorList>
            <consortium name="CYATHOMIX"/>
        </authorList>
    </citation>
    <scope>NUCLEOTIDE SEQUENCE</scope>
    <source>
        <strain evidence="1">N/A</strain>
    </source>
</reference>
<name>A0AA36DMX1_CYLNA</name>